<dbReference type="Proteomes" id="UP000018208">
    <property type="component" value="Unassembled WGS sequence"/>
</dbReference>
<dbReference type="VEuPathDB" id="GiardiaDB:SS50377_21758"/>
<organism evidence="2">
    <name type="scientific">Spironucleus salmonicida</name>
    <dbReference type="NCBI Taxonomy" id="348837"/>
    <lineage>
        <taxon>Eukaryota</taxon>
        <taxon>Metamonada</taxon>
        <taxon>Diplomonadida</taxon>
        <taxon>Hexamitidae</taxon>
        <taxon>Hexamitinae</taxon>
        <taxon>Spironucleus</taxon>
    </lineage>
</organism>
<feature type="region of interest" description="Disordered" evidence="1">
    <location>
        <begin position="1"/>
        <end position="53"/>
    </location>
</feature>
<evidence type="ECO:0000313" key="4">
    <source>
        <dbReference type="Proteomes" id="UP000018208"/>
    </source>
</evidence>
<proteinExistence type="predicted"/>
<evidence type="ECO:0000256" key="1">
    <source>
        <dbReference type="SAM" id="MobiDB-lite"/>
    </source>
</evidence>
<keyword evidence="4" id="KW-1185">Reference proteome</keyword>
<protein>
    <submittedName>
        <fullName evidence="2">SHIPPO 1-like protein</fullName>
    </submittedName>
</protein>
<dbReference type="PANTHER" id="PTHR21580:SF28">
    <property type="entry name" value="BOREALIN N-TERMINAL DOMAIN-CONTAINING PROTEIN-RELATED"/>
    <property type="match status" value="1"/>
</dbReference>
<dbReference type="InterPro" id="IPR051291">
    <property type="entry name" value="CIMAP"/>
</dbReference>
<sequence>MMFKFSNDNPAPNSYNPSSSIFESTVIPPTIKSRPINKPPKVTPGPGAYDPYNEFTMKNPPAFSFASKSSIEPIKITPGPGAYDPIMQTSQASATLASRYTQYFKNDIPGPNQYQISREFGKDKPSSSLGRSSRMTIKSDTPGPGAYEMTSSMSGTGCSISGRSKFRVINENPGPGAYNTIYSSFGPRPSSGGVIFKGRFTDKLGVMK</sequence>
<reference evidence="2 3" key="1">
    <citation type="journal article" date="2014" name="PLoS Genet.">
        <title>The Genome of Spironucleus salmonicida Highlights a Fish Pathogen Adapted to Fluctuating Environments.</title>
        <authorList>
            <person name="Xu F."/>
            <person name="Jerlstrom-Hultqvist J."/>
            <person name="Einarsson E."/>
            <person name="Astvaldsson A."/>
            <person name="Svard S.G."/>
            <person name="Andersson J.O."/>
        </authorList>
    </citation>
    <scope>NUCLEOTIDE SEQUENCE</scope>
    <source>
        <strain evidence="3">ATCC 50377</strain>
    </source>
</reference>
<accession>V6LLH3</accession>
<reference evidence="3" key="2">
    <citation type="submission" date="2020-12" db="EMBL/GenBank/DDBJ databases">
        <title>New Spironucleus salmonicida genome in near-complete chromosomes.</title>
        <authorList>
            <person name="Xu F."/>
            <person name="Kurt Z."/>
            <person name="Jimenez-Gonzalez A."/>
            <person name="Astvaldsson A."/>
            <person name="Andersson J.O."/>
            <person name="Svard S.G."/>
        </authorList>
    </citation>
    <scope>NUCLEOTIDE SEQUENCE</scope>
    <source>
        <strain evidence="3">ATCC 50377</strain>
    </source>
</reference>
<name>V6LLH3_9EUKA</name>
<feature type="compositionally biased region" description="Polar residues" evidence="1">
    <location>
        <begin position="126"/>
        <end position="139"/>
    </location>
</feature>
<evidence type="ECO:0000313" key="2">
    <source>
        <dbReference type="EMBL" id="EST45397.1"/>
    </source>
</evidence>
<feature type="compositionally biased region" description="Low complexity" evidence="1">
    <location>
        <begin position="1"/>
        <end position="20"/>
    </location>
</feature>
<dbReference type="AlphaFoldDB" id="V6LLH3"/>
<evidence type="ECO:0000313" key="3">
    <source>
        <dbReference type="EMBL" id="KAH0576197.1"/>
    </source>
</evidence>
<gene>
    <name evidence="2" type="ORF">SS50377_14672</name>
    <name evidence="3" type="ORF">SS50377_21758</name>
</gene>
<feature type="region of interest" description="Disordered" evidence="1">
    <location>
        <begin position="109"/>
        <end position="154"/>
    </location>
</feature>
<dbReference type="Pfam" id="PF07004">
    <property type="entry name" value="SHIPPO-rpt"/>
    <property type="match status" value="5"/>
</dbReference>
<dbReference type="EMBL" id="AUWU02000002">
    <property type="protein sequence ID" value="KAH0576197.1"/>
    <property type="molecule type" value="Genomic_DNA"/>
</dbReference>
<dbReference type="InterPro" id="IPR010736">
    <property type="entry name" value="SHIPPO-rpt"/>
</dbReference>
<dbReference type="OrthoDB" id="429991at2759"/>
<dbReference type="EMBL" id="KI546098">
    <property type="protein sequence ID" value="EST45397.1"/>
    <property type="molecule type" value="Genomic_DNA"/>
</dbReference>
<dbReference type="PANTHER" id="PTHR21580">
    <property type="entry name" value="SHIPPO-1-RELATED"/>
    <property type="match status" value="1"/>
</dbReference>